<feature type="transmembrane region" description="Helical" evidence="5">
    <location>
        <begin position="54"/>
        <end position="75"/>
    </location>
</feature>
<name>A0ABX8WHQ0_9HYPH</name>
<evidence type="ECO:0000256" key="4">
    <source>
        <dbReference type="ARBA" id="ARBA00023136"/>
    </source>
</evidence>
<sequence>MSAGNGSRGWNIGLWVGQGALALFYGMAGFMKLTQPIEGLVASGMSYAGDYPELLTRFIGTMEVLGALGVILPAATRIAPRLTPLAALGFCVIQVLAMGLHVMRGEYFMLPFNLVLLALSLFVAWGRTSKAPITAR</sequence>
<organism evidence="6 7">
    <name type="scientific">Devosia salina</name>
    <dbReference type="NCBI Taxonomy" id="2860336"/>
    <lineage>
        <taxon>Bacteria</taxon>
        <taxon>Pseudomonadati</taxon>
        <taxon>Pseudomonadota</taxon>
        <taxon>Alphaproteobacteria</taxon>
        <taxon>Hyphomicrobiales</taxon>
        <taxon>Devosiaceae</taxon>
        <taxon>Devosia</taxon>
    </lineage>
</organism>
<feature type="transmembrane region" description="Helical" evidence="5">
    <location>
        <begin position="108"/>
        <end position="126"/>
    </location>
</feature>
<dbReference type="Pfam" id="PF13564">
    <property type="entry name" value="DoxX_2"/>
    <property type="match status" value="1"/>
</dbReference>
<keyword evidence="4 5" id="KW-0472">Membrane</keyword>
<gene>
    <name evidence="6" type="ORF">K1X15_07030</name>
</gene>
<dbReference type="EMBL" id="CP080590">
    <property type="protein sequence ID" value="QYO78298.1"/>
    <property type="molecule type" value="Genomic_DNA"/>
</dbReference>
<keyword evidence="7" id="KW-1185">Reference proteome</keyword>
<evidence type="ECO:0000256" key="3">
    <source>
        <dbReference type="ARBA" id="ARBA00022989"/>
    </source>
</evidence>
<evidence type="ECO:0000256" key="1">
    <source>
        <dbReference type="ARBA" id="ARBA00004141"/>
    </source>
</evidence>
<keyword evidence="3 5" id="KW-1133">Transmembrane helix</keyword>
<evidence type="ECO:0000256" key="2">
    <source>
        <dbReference type="ARBA" id="ARBA00022692"/>
    </source>
</evidence>
<feature type="transmembrane region" description="Helical" evidence="5">
    <location>
        <begin position="82"/>
        <end position="102"/>
    </location>
</feature>
<keyword evidence="2 5" id="KW-0812">Transmembrane</keyword>
<evidence type="ECO:0000313" key="7">
    <source>
        <dbReference type="Proteomes" id="UP000825799"/>
    </source>
</evidence>
<dbReference type="RefSeq" id="WP_220306777.1">
    <property type="nucleotide sequence ID" value="NZ_CP080590.1"/>
</dbReference>
<proteinExistence type="predicted"/>
<evidence type="ECO:0000313" key="6">
    <source>
        <dbReference type="EMBL" id="QYO78298.1"/>
    </source>
</evidence>
<evidence type="ECO:0000256" key="5">
    <source>
        <dbReference type="SAM" id="Phobius"/>
    </source>
</evidence>
<dbReference type="Proteomes" id="UP000825799">
    <property type="component" value="Chromosome"/>
</dbReference>
<accession>A0ABX8WHQ0</accession>
<feature type="transmembrane region" description="Helical" evidence="5">
    <location>
        <begin position="12"/>
        <end position="34"/>
    </location>
</feature>
<protein>
    <submittedName>
        <fullName evidence="6">DoxX family protein</fullName>
    </submittedName>
</protein>
<reference evidence="6 7" key="1">
    <citation type="submission" date="2021-08" db="EMBL/GenBank/DDBJ databases">
        <title>Devosia salina sp. nov., isolated from the South China Sea sediment.</title>
        <authorList>
            <person name="Zhou Z."/>
        </authorList>
    </citation>
    <scope>NUCLEOTIDE SEQUENCE [LARGE SCALE GENOMIC DNA]</scope>
    <source>
        <strain evidence="6 7">SCS-3</strain>
    </source>
</reference>
<dbReference type="InterPro" id="IPR032808">
    <property type="entry name" value="DoxX"/>
</dbReference>
<comment type="subcellular location">
    <subcellularLocation>
        <location evidence="1">Membrane</location>
        <topology evidence="1">Multi-pass membrane protein</topology>
    </subcellularLocation>
</comment>